<reference evidence="2 3" key="1">
    <citation type="submission" date="2020-08" db="EMBL/GenBank/DDBJ databases">
        <title>Genomic Encyclopedia of Type Strains, Phase IV (KMG-IV): sequencing the most valuable type-strain genomes for metagenomic binning, comparative biology and taxonomic classification.</title>
        <authorList>
            <person name="Goeker M."/>
        </authorList>
    </citation>
    <scope>NUCLEOTIDE SEQUENCE [LARGE SCALE GENOMIC DNA]</scope>
    <source>
        <strain evidence="2 3">DSM 27203</strain>
    </source>
</reference>
<dbReference type="SUPFAM" id="SSF48452">
    <property type="entry name" value="TPR-like"/>
    <property type="match status" value="1"/>
</dbReference>
<dbReference type="EMBL" id="JACIJI010000002">
    <property type="protein sequence ID" value="MBB5718922.1"/>
    <property type="molecule type" value="Genomic_DNA"/>
</dbReference>
<accession>A0A840YZK0</accession>
<feature type="transmembrane region" description="Helical" evidence="1">
    <location>
        <begin position="13"/>
        <end position="32"/>
    </location>
</feature>
<gene>
    <name evidence="2" type="ORF">FHR23_001845</name>
</gene>
<keyword evidence="1" id="KW-0472">Membrane</keyword>
<proteinExistence type="predicted"/>
<comment type="caution">
    <text evidence="2">The sequence shown here is derived from an EMBL/GenBank/DDBJ whole genome shotgun (WGS) entry which is preliminary data.</text>
</comment>
<evidence type="ECO:0000313" key="2">
    <source>
        <dbReference type="EMBL" id="MBB5718922.1"/>
    </source>
</evidence>
<keyword evidence="1" id="KW-0812">Transmembrane</keyword>
<dbReference type="InterPro" id="IPR011990">
    <property type="entry name" value="TPR-like_helical_dom_sf"/>
</dbReference>
<keyword evidence="1" id="KW-1133">Transmembrane helix</keyword>
<evidence type="ECO:0000256" key="1">
    <source>
        <dbReference type="SAM" id="Phobius"/>
    </source>
</evidence>
<evidence type="ECO:0000313" key="3">
    <source>
        <dbReference type="Proteomes" id="UP000554342"/>
    </source>
</evidence>
<dbReference type="Proteomes" id="UP000554342">
    <property type="component" value="Unassembled WGS sequence"/>
</dbReference>
<dbReference type="AlphaFoldDB" id="A0A840YZK0"/>
<sequence length="228" mass="24074">MAGCADNPAEASLMGWVALGLIGIGAFALMMAFGLRRNIWMLGGAALMLGATGYALQGSPDLPDAPVSAERPISNDGQGLRELREMLFGRITGESPYFLASEALIRSGSTETAVTVMLGGVSSLPDNAALWTGLGTAYSAHDHGLVSPAGKLAFNRAMALAPKHPGPPFFYGLALVREGDYAAALPLWRHALALTPKTAPYYSRIAMRLALLQRMIALMDQQARTTAQ</sequence>
<keyword evidence="3" id="KW-1185">Reference proteome</keyword>
<name>A0A840YZK0_9SPHN</name>
<protein>
    <submittedName>
        <fullName evidence="2">Tetratricopeptide (TPR) repeat protein</fullName>
    </submittedName>
</protein>
<dbReference type="RefSeq" id="WP_184003069.1">
    <property type="nucleotide sequence ID" value="NZ_BAABIF010000013.1"/>
</dbReference>
<organism evidence="2 3">
    <name type="scientific">Stakelama sediminis</name>
    <dbReference type="NCBI Taxonomy" id="463200"/>
    <lineage>
        <taxon>Bacteria</taxon>
        <taxon>Pseudomonadati</taxon>
        <taxon>Pseudomonadota</taxon>
        <taxon>Alphaproteobacteria</taxon>
        <taxon>Sphingomonadales</taxon>
        <taxon>Sphingomonadaceae</taxon>
        <taxon>Stakelama</taxon>
    </lineage>
</organism>
<dbReference type="Gene3D" id="1.25.40.10">
    <property type="entry name" value="Tetratricopeptide repeat domain"/>
    <property type="match status" value="1"/>
</dbReference>